<dbReference type="EMBL" id="QXDC01000002">
    <property type="protein sequence ID" value="RIA46331.1"/>
    <property type="molecule type" value="Genomic_DNA"/>
</dbReference>
<dbReference type="Proteomes" id="UP000266568">
    <property type="component" value="Unassembled WGS sequence"/>
</dbReference>
<proteinExistence type="predicted"/>
<dbReference type="RefSeq" id="WP_119034558.1">
    <property type="nucleotide sequence ID" value="NZ_QXDC01000002.1"/>
</dbReference>
<organism evidence="1 2">
    <name type="scientific">Hephaestia caeni</name>
    <dbReference type="NCBI Taxonomy" id="645617"/>
    <lineage>
        <taxon>Bacteria</taxon>
        <taxon>Pseudomonadati</taxon>
        <taxon>Pseudomonadota</taxon>
        <taxon>Alphaproteobacteria</taxon>
        <taxon>Sphingomonadales</taxon>
        <taxon>Sphingomonadaceae</taxon>
        <taxon>Hephaestia</taxon>
    </lineage>
</organism>
<protein>
    <submittedName>
        <fullName evidence="1">Uncharacterized protein</fullName>
    </submittedName>
</protein>
<sequence length="64" mass="6567">MSERPSTILCGDGRPGAGRELLVRAQALGLDLCGWGSDVQGARLLLAGVDAEREASILLAGECA</sequence>
<keyword evidence="2" id="KW-1185">Reference proteome</keyword>
<reference evidence="1 2" key="1">
    <citation type="submission" date="2018-08" db="EMBL/GenBank/DDBJ databases">
        <title>Genomic Encyclopedia of Type Strains, Phase IV (KMG-IV): sequencing the most valuable type-strain genomes for metagenomic binning, comparative biology and taxonomic classification.</title>
        <authorList>
            <person name="Goeker M."/>
        </authorList>
    </citation>
    <scope>NUCLEOTIDE SEQUENCE [LARGE SCALE GENOMIC DNA]</scope>
    <source>
        <strain evidence="1 2">DSM 25527</strain>
    </source>
</reference>
<comment type="caution">
    <text evidence="1">The sequence shown here is derived from an EMBL/GenBank/DDBJ whole genome shotgun (WGS) entry which is preliminary data.</text>
</comment>
<evidence type="ECO:0000313" key="2">
    <source>
        <dbReference type="Proteomes" id="UP000266568"/>
    </source>
</evidence>
<evidence type="ECO:0000313" key="1">
    <source>
        <dbReference type="EMBL" id="RIA46331.1"/>
    </source>
</evidence>
<dbReference type="AlphaFoldDB" id="A0A397PKX3"/>
<gene>
    <name evidence="1" type="ORF">DFR49_0870</name>
</gene>
<accession>A0A397PKX3</accession>
<name>A0A397PKX3_9SPHN</name>